<dbReference type="EMBL" id="CP051141">
    <property type="protein sequence ID" value="QIW98877.1"/>
    <property type="molecule type" value="Genomic_DNA"/>
</dbReference>
<reference evidence="7 8" key="1">
    <citation type="journal article" date="2016" name="Sci. Rep.">
        <title>Peltaster fructicola genome reveals evolution from an invasive phytopathogen to an ectophytic parasite.</title>
        <authorList>
            <person name="Xu C."/>
            <person name="Chen H."/>
            <person name="Gleason M.L."/>
            <person name="Xu J.R."/>
            <person name="Liu H."/>
            <person name="Zhang R."/>
            <person name="Sun G."/>
        </authorList>
    </citation>
    <scope>NUCLEOTIDE SEQUENCE [LARGE SCALE GENOMIC DNA]</scope>
    <source>
        <strain evidence="7 8">LNHT1506</strain>
    </source>
</reference>
<dbReference type="Pfam" id="PF04193">
    <property type="entry name" value="PQ-loop"/>
    <property type="match status" value="1"/>
</dbReference>
<dbReference type="OrthoDB" id="407617at2759"/>
<dbReference type="InterPro" id="IPR006603">
    <property type="entry name" value="PQ-loop_rpt"/>
</dbReference>
<feature type="region of interest" description="Disordered" evidence="5">
    <location>
        <begin position="258"/>
        <end position="285"/>
    </location>
</feature>
<evidence type="ECO:0000256" key="3">
    <source>
        <dbReference type="ARBA" id="ARBA00022989"/>
    </source>
</evidence>
<comment type="subcellular location">
    <subcellularLocation>
        <location evidence="1">Membrane</location>
        <topology evidence="1">Multi-pass membrane protein</topology>
    </subcellularLocation>
</comment>
<evidence type="ECO:0000313" key="7">
    <source>
        <dbReference type="EMBL" id="QIW98877.1"/>
    </source>
</evidence>
<evidence type="ECO:0000313" key="8">
    <source>
        <dbReference type="Proteomes" id="UP000503462"/>
    </source>
</evidence>
<feature type="transmembrane region" description="Helical" evidence="6">
    <location>
        <begin position="153"/>
        <end position="176"/>
    </location>
</feature>
<protein>
    <recommendedName>
        <fullName evidence="9">PQ loop repeat protein</fullName>
    </recommendedName>
</protein>
<dbReference type="AlphaFoldDB" id="A0A6H0XWA0"/>
<evidence type="ECO:0000256" key="2">
    <source>
        <dbReference type="ARBA" id="ARBA00022692"/>
    </source>
</evidence>
<feature type="transmembrane region" description="Helical" evidence="6">
    <location>
        <begin position="121"/>
        <end position="141"/>
    </location>
</feature>
<keyword evidence="4 6" id="KW-0472">Membrane</keyword>
<evidence type="ECO:0000256" key="6">
    <source>
        <dbReference type="SAM" id="Phobius"/>
    </source>
</evidence>
<evidence type="ECO:0000256" key="1">
    <source>
        <dbReference type="ARBA" id="ARBA00004141"/>
    </source>
</evidence>
<accession>A0A6H0XWA0</accession>
<feature type="compositionally biased region" description="Low complexity" evidence="5">
    <location>
        <begin position="265"/>
        <end position="275"/>
    </location>
</feature>
<evidence type="ECO:0000256" key="4">
    <source>
        <dbReference type="ARBA" id="ARBA00023136"/>
    </source>
</evidence>
<feature type="transmembrane region" description="Helical" evidence="6">
    <location>
        <begin position="58"/>
        <end position="77"/>
    </location>
</feature>
<keyword evidence="8" id="KW-1185">Reference proteome</keyword>
<sequence length="438" mass="48134">MMMLWAWAGVPLGVYNIVSNFNVALLVQPQILTCLSLITWTQCYYYEHKWSVGRCVATAAPIAVLMGGVQVALIFALQASTRQHIEWPLTLMAVLAALFLALGVLRHYLDIWRHKTVRGISFLFVGLDALGDLTSLLSLLFQPKVDVQGLAIYGVEFVLWLGIFACGGYFNLIPWVKSRLETRRSEAVQDSQIAMHDLPSSTSVFRTVSNDHASLRSRITILMLSKPLQQHRSITPTSGMLAVMSGGLVTQHGDEVSSTALTSGDTSPIDDTTISTDRRRSPSLDTLPTEVTVNTFSDGSGGLALPAAPVNSPEAQSVVGDCGSSSNTETLNTAILAERLHAMPSLLTSPRGNLVKRNVDQAESTAKADVMKQHIYEHSSWAEIAEEDVVRALARMAMLAKDEHKENNFKQPVSHYYSTRMARLLRAGEIEFDSKYLQ</sequence>
<dbReference type="Proteomes" id="UP000503462">
    <property type="component" value="Chromosome 3"/>
</dbReference>
<feature type="transmembrane region" description="Helical" evidence="6">
    <location>
        <begin position="89"/>
        <end position="109"/>
    </location>
</feature>
<proteinExistence type="predicted"/>
<evidence type="ECO:0008006" key="9">
    <source>
        <dbReference type="Google" id="ProtNLM"/>
    </source>
</evidence>
<name>A0A6H0XWA0_9PEZI</name>
<keyword evidence="2 6" id="KW-0812">Transmembrane</keyword>
<keyword evidence="3 6" id="KW-1133">Transmembrane helix</keyword>
<organism evidence="7 8">
    <name type="scientific">Peltaster fructicola</name>
    <dbReference type="NCBI Taxonomy" id="286661"/>
    <lineage>
        <taxon>Eukaryota</taxon>
        <taxon>Fungi</taxon>
        <taxon>Dikarya</taxon>
        <taxon>Ascomycota</taxon>
        <taxon>Pezizomycotina</taxon>
        <taxon>Dothideomycetes</taxon>
        <taxon>Dothideomycetes incertae sedis</taxon>
        <taxon>Peltaster</taxon>
    </lineage>
</organism>
<evidence type="ECO:0000256" key="5">
    <source>
        <dbReference type="SAM" id="MobiDB-lite"/>
    </source>
</evidence>
<gene>
    <name evidence="7" type="ORF">AMS68_004395</name>
</gene>
<dbReference type="GO" id="GO:0016020">
    <property type="term" value="C:membrane"/>
    <property type="evidence" value="ECO:0007669"/>
    <property type="project" value="UniProtKB-SubCell"/>
</dbReference>